<feature type="transmembrane region" description="Helical" evidence="1">
    <location>
        <begin position="97"/>
        <end position="117"/>
    </location>
</feature>
<protein>
    <submittedName>
        <fullName evidence="3">Uncharacterized protein</fullName>
    </submittedName>
</protein>
<keyword evidence="1" id="KW-1133">Transmembrane helix</keyword>
<dbReference type="WBParaSite" id="PSAMB.scaffold2426size23323.g17753.t1">
    <property type="protein sequence ID" value="PSAMB.scaffold2426size23323.g17753.t1"/>
    <property type="gene ID" value="PSAMB.scaffold2426size23323.g17753"/>
</dbReference>
<evidence type="ECO:0000256" key="1">
    <source>
        <dbReference type="SAM" id="Phobius"/>
    </source>
</evidence>
<sequence length="233" mass="26336">MFPSKRCWCWLALTEANGIPAASTADPFGDYSEDAWFGESGVPNAANDPIGQALQLLSKKETMGSLEMLISESYKFVRMSDDLHDLTRYINDMRLCFIVLTISGYLGVIVYAIMLCVRRQRRAGQQRRQQYLEENFQPDRPDWHGADPDLQSVRSEVPNATTFVGGRMNYRSAPAPSFMRHSNAAHNHNNQTTRLMTDSDGHQVKHQIPSIITQSAEDDITVPQLARDSLERN</sequence>
<organism evidence="2 3">
    <name type="scientific">Plectus sambesii</name>
    <dbReference type="NCBI Taxonomy" id="2011161"/>
    <lineage>
        <taxon>Eukaryota</taxon>
        <taxon>Metazoa</taxon>
        <taxon>Ecdysozoa</taxon>
        <taxon>Nematoda</taxon>
        <taxon>Chromadorea</taxon>
        <taxon>Plectida</taxon>
        <taxon>Plectina</taxon>
        <taxon>Plectoidea</taxon>
        <taxon>Plectidae</taxon>
        <taxon>Plectus</taxon>
    </lineage>
</organism>
<keyword evidence="1" id="KW-0472">Membrane</keyword>
<keyword evidence="2" id="KW-1185">Reference proteome</keyword>
<evidence type="ECO:0000313" key="2">
    <source>
        <dbReference type="Proteomes" id="UP000887566"/>
    </source>
</evidence>
<accession>A0A914VRW8</accession>
<dbReference type="Proteomes" id="UP000887566">
    <property type="component" value="Unplaced"/>
</dbReference>
<reference evidence="3" key="1">
    <citation type="submission" date="2022-11" db="UniProtKB">
        <authorList>
            <consortium name="WormBaseParasite"/>
        </authorList>
    </citation>
    <scope>IDENTIFICATION</scope>
</reference>
<keyword evidence="1" id="KW-0812">Transmembrane</keyword>
<name>A0A914VRW8_9BILA</name>
<dbReference type="AlphaFoldDB" id="A0A914VRW8"/>
<proteinExistence type="predicted"/>
<evidence type="ECO:0000313" key="3">
    <source>
        <dbReference type="WBParaSite" id="PSAMB.scaffold2426size23323.g17753.t1"/>
    </source>
</evidence>